<dbReference type="AlphaFoldDB" id="A0A402CNQ3"/>
<reference evidence="2 3" key="1">
    <citation type="journal article" date="2019" name="Int. J. Syst. Evol. Microbiol.">
        <title>Capsulimonas corticalis gen. nov., sp. nov., an aerobic capsulated bacterium, of a novel bacterial order, Capsulimonadales ord. nov., of the class Armatimonadia of the phylum Armatimonadetes.</title>
        <authorList>
            <person name="Li J."/>
            <person name="Kudo C."/>
            <person name="Tonouchi A."/>
        </authorList>
    </citation>
    <scope>NUCLEOTIDE SEQUENCE [LARGE SCALE GENOMIC DNA]</scope>
    <source>
        <strain evidence="2 3">AX-7</strain>
    </source>
</reference>
<keyword evidence="3" id="KW-1185">Reference proteome</keyword>
<name>A0A402CNQ3_9BACT</name>
<dbReference type="KEGG" id="ccot:CCAX7_53930"/>
<dbReference type="EMBL" id="AP025739">
    <property type="protein sequence ID" value="BDI33342.1"/>
    <property type="molecule type" value="Genomic_DNA"/>
</dbReference>
<dbReference type="SUPFAM" id="SSF52266">
    <property type="entry name" value="SGNH hydrolase"/>
    <property type="match status" value="1"/>
</dbReference>
<feature type="region of interest" description="Disordered" evidence="1">
    <location>
        <begin position="169"/>
        <end position="193"/>
    </location>
</feature>
<evidence type="ECO:0000256" key="1">
    <source>
        <dbReference type="SAM" id="MobiDB-lite"/>
    </source>
</evidence>
<protein>
    <submittedName>
        <fullName evidence="2">Uncharacterized protein</fullName>
    </submittedName>
</protein>
<proteinExistence type="predicted"/>
<evidence type="ECO:0000313" key="2">
    <source>
        <dbReference type="EMBL" id="BDI33342.1"/>
    </source>
</evidence>
<dbReference type="InterPro" id="IPR001087">
    <property type="entry name" value="GDSL"/>
</dbReference>
<dbReference type="OrthoDB" id="2642730at2"/>
<dbReference type="InterPro" id="IPR036514">
    <property type="entry name" value="SGNH_hydro_sf"/>
</dbReference>
<accession>A0A402CNQ3</accession>
<dbReference type="Proteomes" id="UP000287394">
    <property type="component" value="Chromosome"/>
</dbReference>
<dbReference type="Gene3D" id="3.40.50.1110">
    <property type="entry name" value="SGNH hydrolase"/>
    <property type="match status" value="1"/>
</dbReference>
<feature type="compositionally biased region" description="Polar residues" evidence="1">
    <location>
        <begin position="173"/>
        <end position="184"/>
    </location>
</feature>
<gene>
    <name evidence="2" type="ORF">CCAX7_53930</name>
</gene>
<sequence length="500" mass="52015">MAIHVSKISGISGYLTTLNALPAALTNRQPVSAPGLLKGMPSTSRTCSWWPSSSNGTDTGGNYQVRSYVFVDSVGFRMYYTNNQTTPITVTAALWLRSNGGGNPILPLQATWGGAASIVIPPGRSVESDQIMVPVSYVQGTARGYVAAGDYVYFRTYVTATSGNKWPLGLIPSPNQQEGSSHSASETDETQATSATLAALGTGTANTGQWTNSGVTPPDQSGYVYGPSVVTSISPLAALASPRYAVGVYGDSIGQGSGDTYEAGGFTGYNRTYTSANAAIQGAGEFVRAFDGLKIGYVQGCKYGDQMVAQPIDDNYRLPFYAGCSHVVIQMGVNNITTYTDGASDVNVAANVTSFLGLLQGMMAHIQRRVPKIILCTYLPITNAAGNTPTTCNHTRIAINNYIRANWASLGASGYLDRAAAVEADTATQSALISLQTGLTVGTGIYSATALQQPLTAGGGWLKPGGTNLYTADGTHPSQYGHTALAAAHTSAIGAGLLAQ</sequence>
<evidence type="ECO:0000313" key="3">
    <source>
        <dbReference type="Proteomes" id="UP000287394"/>
    </source>
</evidence>
<dbReference type="Pfam" id="PF00657">
    <property type="entry name" value="Lipase_GDSL"/>
    <property type="match status" value="1"/>
</dbReference>
<dbReference type="GO" id="GO:0016788">
    <property type="term" value="F:hydrolase activity, acting on ester bonds"/>
    <property type="evidence" value="ECO:0007669"/>
    <property type="project" value="InterPro"/>
</dbReference>
<dbReference type="RefSeq" id="WP_119319001.1">
    <property type="nucleotide sequence ID" value="NZ_AP025739.1"/>
</dbReference>
<organism evidence="2 3">
    <name type="scientific">Capsulimonas corticalis</name>
    <dbReference type="NCBI Taxonomy" id="2219043"/>
    <lineage>
        <taxon>Bacteria</taxon>
        <taxon>Bacillati</taxon>
        <taxon>Armatimonadota</taxon>
        <taxon>Armatimonadia</taxon>
        <taxon>Capsulimonadales</taxon>
        <taxon>Capsulimonadaceae</taxon>
        <taxon>Capsulimonas</taxon>
    </lineage>
</organism>